<reference evidence="2 3" key="1">
    <citation type="submission" date="2015-10" db="EMBL/GenBank/DDBJ databases">
        <title>Draft genome sequence of Streptomyces griseorubiginosus DSM 40469, type strain for the species Streptomyces griseorubiginosus.</title>
        <authorList>
            <person name="Ruckert C."/>
            <person name="Winkler A."/>
            <person name="Kalinowski J."/>
            <person name="Kampfer P."/>
            <person name="Glaeser S."/>
        </authorList>
    </citation>
    <scope>NUCLEOTIDE SEQUENCE [LARGE SCALE GENOMIC DNA]</scope>
    <source>
        <strain evidence="2 3">DSM 40469</strain>
    </source>
</reference>
<dbReference type="EMBL" id="LMWV01000032">
    <property type="protein sequence ID" value="KUN60309.1"/>
    <property type="molecule type" value="Genomic_DNA"/>
</dbReference>
<evidence type="ECO:0000259" key="1">
    <source>
        <dbReference type="Pfam" id="PF04149"/>
    </source>
</evidence>
<feature type="domain" description="DUF397" evidence="1">
    <location>
        <begin position="4"/>
        <end position="52"/>
    </location>
</feature>
<organism evidence="2 3">
    <name type="scientific">Streptomyces griseorubiginosus</name>
    <dbReference type="NCBI Taxonomy" id="67304"/>
    <lineage>
        <taxon>Bacteria</taxon>
        <taxon>Bacillati</taxon>
        <taxon>Actinomycetota</taxon>
        <taxon>Actinomycetes</taxon>
        <taxon>Kitasatosporales</taxon>
        <taxon>Streptomycetaceae</taxon>
        <taxon>Streptomyces</taxon>
    </lineage>
</organism>
<dbReference type="InterPro" id="IPR007278">
    <property type="entry name" value="DUF397"/>
</dbReference>
<protein>
    <submittedName>
        <fullName evidence="2">Toxin-antitoxin system, toxin component</fullName>
    </submittedName>
</protein>
<dbReference type="AlphaFoldDB" id="A0A101RRA3"/>
<dbReference type="Pfam" id="PF04149">
    <property type="entry name" value="DUF397"/>
    <property type="match status" value="1"/>
</dbReference>
<evidence type="ECO:0000313" key="3">
    <source>
        <dbReference type="Proteomes" id="UP000054375"/>
    </source>
</evidence>
<evidence type="ECO:0000313" key="2">
    <source>
        <dbReference type="EMBL" id="KUN60309.1"/>
    </source>
</evidence>
<dbReference type="Proteomes" id="UP000054375">
    <property type="component" value="Unassembled WGS sequence"/>
</dbReference>
<gene>
    <name evidence="2" type="ORF">AQJ54_38015</name>
</gene>
<name>A0A101RRA3_9ACTN</name>
<sequence length="53" mass="5655">MTDSWQKSSHCQEGDACVHISTGPDQVHITDSPAAQTIVTVSRAAFDALLKSL</sequence>
<accession>A0A101RRA3</accession>
<proteinExistence type="predicted"/>
<keyword evidence="3" id="KW-1185">Reference proteome</keyword>
<comment type="caution">
    <text evidence="2">The sequence shown here is derived from an EMBL/GenBank/DDBJ whole genome shotgun (WGS) entry which is preliminary data.</text>
</comment>